<feature type="region of interest" description="Disordered" evidence="6">
    <location>
        <begin position="268"/>
        <end position="387"/>
    </location>
</feature>
<evidence type="ECO:0000313" key="9">
    <source>
        <dbReference type="EMBL" id="PTM59825.1"/>
    </source>
</evidence>
<evidence type="ECO:0000256" key="6">
    <source>
        <dbReference type="SAM" id="MobiDB-lite"/>
    </source>
</evidence>
<evidence type="ECO:0000256" key="5">
    <source>
        <dbReference type="ARBA" id="ARBA00023136"/>
    </source>
</evidence>
<evidence type="ECO:0000313" key="10">
    <source>
        <dbReference type="Proteomes" id="UP000241639"/>
    </source>
</evidence>
<comment type="subcellular location">
    <subcellularLocation>
        <location evidence="1">Cell membrane</location>
        <topology evidence="1">Single-pass membrane protein</topology>
    </subcellularLocation>
</comment>
<reference evidence="9 10" key="1">
    <citation type="submission" date="2018-04" db="EMBL/GenBank/DDBJ databases">
        <title>Genomic Encyclopedia of Archaeal and Bacterial Type Strains, Phase II (KMG-II): from individual species to whole genera.</title>
        <authorList>
            <person name="Goeker M."/>
        </authorList>
    </citation>
    <scope>NUCLEOTIDE SEQUENCE [LARGE SCALE GENOMIC DNA]</scope>
    <source>
        <strain evidence="9 10">DSM 45169</strain>
    </source>
</reference>
<evidence type="ECO:0000256" key="7">
    <source>
        <dbReference type="SAM" id="Phobius"/>
    </source>
</evidence>
<evidence type="ECO:0000256" key="3">
    <source>
        <dbReference type="ARBA" id="ARBA00022692"/>
    </source>
</evidence>
<evidence type="ECO:0000256" key="4">
    <source>
        <dbReference type="ARBA" id="ARBA00022989"/>
    </source>
</evidence>
<comment type="caution">
    <text evidence="9">The sequence shown here is derived from an EMBL/GenBank/DDBJ whole genome shotgun (WGS) entry which is preliminary data.</text>
</comment>
<dbReference type="AlphaFoldDB" id="A0A2T4ZD57"/>
<gene>
    <name evidence="9" type="ORF">C8J48_2458</name>
</gene>
<evidence type="ECO:0000256" key="1">
    <source>
        <dbReference type="ARBA" id="ARBA00004162"/>
    </source>
</evidence>
<keyword evidence="2" id="KW-1003">Cell membrane</keyword>
<dbReference type="GO" id="GO:0005886">
    <property type="term" value="C:plasma membrane"/>
    <property type="evidence" value="ECO:0007669"/>
    <property type="project" value="UniProtKB-SubCell"/>
</dbReference>
<sequence length="387" mass="43755">MQKGMVMEVSRRHYVVLTPEGRFIKVPKQDAAAEIGQEITFELEKQFFLPLNLPRKAILAGGVAAMMVIMTILLPLMWAPTQAHAETYIYIDLNPSLELGLDKKSRVVEVRAFNSTGEQLIQELDWKGVPAKRLVVQLLNRARQQGYLEPNERILVSQIAIEPKDAEVSRSTLSEIEESIGTDTELSQSKVDLYTLPLPDMLKAEAEKNDLSPSKYAVWLLAKRNGLDLPPEELVGLSMTELMELVDLTPILRNPPSKEEWEEWIQEEKEIEQENEKDQSPSDKEDEKEEEQIDSPADEPSDKDEQDVEEGQEPEEEEETPKNDSSDEPAKEDPSKENPASTQPDSDEEENESDKPESEDPSKDPPADPEREHGPSAHSNHEELSLE</sequence>
<name>A0A2T4ZD57_9BACL</name>
<keyword evidence="3 7" id="KW-0812">Transmembrane</keyword>
<dbReference type="InterPro" id="IPR024449">
    <property type="entry name" value="Anti-sigma_RsgI_N"/>
</dbReference>
<feature type="domain" description="RsgI N-terminal anti-sigma" evidence="8">
    <location>
        <begin position="2"/>
        <end position="50"/>
    </location>
</feature>
<keyword evidence="10" id="KW-1185">Reference proteome</keyword>
<dbReference type="InterPro" id="IPR055431">
    <property type="entry name" value="RsgI_M"/>
</dbReference>
<accession>A0A2T4ZD57</accession>
<proteinExistence type="predicted"/>
<feature type="compositionally biased region" description="Acidic residues" evidence="6">
    <location>
        <begin position="286"/>
        <end position="319"/>
    </location>
</feature>
<dbReference type="Pfam" id="PF23750">
    <property type="entry name" value="RsgI_M"/>
    <property type="match status" value="1"/>
</dbReference>
<keyword evidence="4 7" id="KW-1133">Transmembrane helix</keyword>
<organism evidence="9 10">
    <name type="scientific">Desmospora activa DSM 45169</name>
    <dbReference type="NCBI Taxonomy" id="1121389"/>
    <lineage>
        <taxon>Bacteria</taxon>
        <taxon>Bacillati</taxon>
        <taxon>Bacillota</taxon>
        <taxon>Bacilli</taxon>
        <taxon>Bacillales</taxon>
        <taxon>Thermoactinomycetaceae</taxon>
        <taxon>Desmospora</taxon>
    </lineage>
</organism>
<dbReference type="PROSITE" id="PS51849">
    <property type="entry name" value="RSGI_N"/>
    <property type="match status" value="1"/>
</dbReference>
<feature type="transmembrane region" description="Helical" evidence="7">
    <location>
        <begin position="57"/>
        <end position="78"/>
    </location>
</feature>
<dbReference type="Proteomes" id="UP000241639">
    <property type="component" value="Unassembled WGS sequence"/>
</dbReference>
<evidence type="ECO:0000259" key="8">
    <source>
        <dbReference type="PROSITE" id="PS51849"/>
    </source>
</evidence>
<keyword evidence="5 7" id="KW-0472">Membrane</keyword>
<protein>
    <submittedName>
        <fullName evidence="9">Anti-sigma factor-like protein</fullName>
    </submittedName>
</protein>
<feature type="compositionally biased region" description="Basic and acidic residues" evidence="6">
    <location>
        <begin position="268"/>
        <end position="285"/>
    </location>
</feature>
<dbReference type="Pfam" id="PF12791">
    <property type="entry name" value="RsgI_N"/>
    <property type="match status" value="1"/>
</dbReference>
<feature type="compositionally biased region" description="Basic and acidic residues" evidence="6">
    <location>
        <begin position="353"/>
        <end position="387"/>
    </location>
</feature>
<evidence type="ECO:0000256" key="2">
    <source>
        <dbReference type="ARBA" id="ARBA00022475"/>
    </source>
</evidence>
<dbReference type="OrthoDB" id="9800626at2"/>
<dbReference type="RefSeq" id="WP_107727112.1">
    <property type="nucleotide sequence ID" value="NZ_PZZP01000001.1"/>
</dbReference>
<feature type="compositionally biased region" description="Basic and acidic residues" evidence="6">
    <location>
        <begin position="320"/>
        <end position="336"/>
    </location>
</feature>
<dbReference type="EMBL" id="PZZP01000001">
    <property type="protein sequence ID" value="PTM59825.1"/>
    <property type="molecule type" value="Genomic_DNA"/>
</dbReference>